<evidence type="ECO:0000313" key="3">
    <source>
        <dbReference type="Proteomes" id="UP001165083"/>
    </source>
</evidence>
<evidence type="ECO:0000313" key="2">
    <source>
        <dbReference type="EMBL" id="GMF35617.1"/>
    </source>
</evidence>
<dbReference type="Proteomes" id="UP001165083">
    <property type="component" value="Unassembled WGS sequence"/>
</dbReference>
<organism evidence="2 3">
    <name type="scientific">Phytophthora lilii</name>
    <dbReference type="NCBI Taxonomy" id="2077276"/>
    <lineage>
        <taxon>Eukaryota</taxon>
        <taxon>Sar</taxon>
        <taxon>Stramenopiles</taxon>
        <taxon>Oomycota</taxon>
        <taxon>Peronosporomycetes</taxon>
        <taxon>Peronosporales</taxon>
        <taxon>Peronosporaceae</taxon>
        <taxon>Phytophthora</taxon>
    </lineage>
</organism>
<dbReference type="Gene3D" id="3.30.420.10">
    <property type="entry name" value="Ribonuclease H-like superfamily/Ribonuclease H"/>
    <property type="match status" value="1"/>
</dbReference>
<keyword evidence="3" id="KW-1185">Reference proteome</keyword>
<feature type="region of interest" description="Disordered" evidence="1">
    <location>
        <begin position="40"/>
        <end position="65"/>
    </location>
</feature>
<sequence length="338" mass="38023">MKGQVKQRIATATATVVILLLDPLTKFSVASLIRPTLEAIGDNEKGGDPNRAGKPNKADEIDQADDTDQVIADGKKVLQDAHRELMQQKLSLEEIGHVKADGKTKRWIAREIERSVNAVCNVLKPPNRSTPPKRLGRRPKCTKRLVRQVVRLATVKKQSSKRNSEAIGQALRPSTVRKLLNSSTIAKWIKRKPAPAIKPHHKVARAAFAAKFLSITHIWRRIVFSDEKKFNLDGPDGYQYYWHDVQNDQEVFSKRASGGGSVMVWAGMNHYRKTEIAFLEEGRILPTLARWIPTWFLSSTTFGKIMAFGDLFSNKLMPLFTNIGSLRPILKPSESDAW</sequence>
<dbReference type="OrthoDB" id="127927at2759"/>
<protein>
    <submittedName>
        <fullName evidence="2">Unnamed protein product</fullName>
    </submittedName>
</protein>
<accession>A0A9W6XC05</accession>
<proteinExistence type="predicted"/>
<reference evidence="2" key="1">
    <citation type="submission" date="2023-04" db="EMBL/GenBank/DDBJ databases">
        <title>Phytophthora lilii NBRC 32176.</title>
        <authorList>
            <person name="Ichikawa N."/>
            <person name="Sato H."/>
            <person name="Tonouchi N."/>
        </authorList>
    </citation>
    <scope>NUCLEOTIDE SEQUENCE</scope>
    <source>
        <strain evidence="2">NBRC 32176</strain>
    </source>
</reference>
<name>A0A9W6XC05_9STRA</name>
<dbReference type="EMBL" id="BSXW01001296">
    <property type="protein sequence ID" value="GMF35617.1"/>
    <property type="molecule type" value="Genomic_DNA"/>
</dbReference>
<evidence type="ECO:0000256" key="1">
    <source>
        <dbReference type="SAM" id="MobiDB-lite"/>
    </source>
</evidence>
<gene>
    <name evidence="2" type="ORF">Plil01_001512400</name>
</gene>
<dbReference type="GO" id="GO:0003676">
    <property type="term" value="F:nucleic acid binding"/>
    <property type="evidence" value="ECO:0007669"/>
    <property type="project" value="InterPro"/>
</dbReference>
<dbReference type="AlphaFoldDB" id="A0A9W6XC05"/>
<dbReference type="InterPro" id="IPR036397">
    <property type="entry name" value="RNaseH_sf"/>
</dbReference>
<comment type="caution">
    <text evidence="2">The sequence shown here is derived from an EMBL/GenBank/DDBJ whole genome shotgun (WGS) entry which is preliminary data.</text>
</comment>